<sequence length="401" mass="43430">MATPPDPAHVGRTSVPDPPVYPAAVTYPSPHCPNEMIPPPPPYPGSTTQYDAARHGGGPEDHSGPGPGKREPHEDFGHRGRVHLAKRQRSIDVTAVVQLLLQLPSFLASLVIVAVLSQLLLPDMGWLGGLLWLASGAMAFHRPTERALARHLLNLRHPTPRELSQLEPLWRAVTARTGVEGRAYELWIEDSDHLNALAAAGHIVGVTRFSLERLSDGQLAAVLAHELGHHVRGHAWSSLLGQWYAVPGRLVWAVVRKLIRLVTITVTGHGRMGFWAAVLLLVAGAAVLLVALEYWYVTLTLVAAPYLLAAVTRRAELRADHHAATAGFGPTLAEVLHMMQAADRECGSVTASALSGCGKTAAMGTRTPARGRRQGLLGKLLSSHPDYHTRLHHLAPYLKQR</sequence>
<evidence type="ECO:0000256" key="2">
    <source>
        <dbReference type="ARBA" id="ARBA00022670"/>
    </source>
</evidence>
<feature type="domain" description="Peptidase M48" evidence="13">
    <location>
        <begin position="167"/>
        <end position="394"/>
    </location>
</feature>
<dbReference type="Gene3D" id="3.30.2010.10">
    <property type="entry name" value="Metalloproteases ('zincins'), catalytic domain"/>
    <property type="match status" value="1"/>
</dbReference>
<evidence type="ECO:0000256" key="7">
    <source>
        <dbReference type="ARBA" id="ARBA00022989"/>
    </source>
</evidence>
<dbReference type="PANTHER" id="PTHR43221:SF2">
    <property type="entry name" value="PROTEASE HTPX HOMOLOG"/>
    <property type="match status" value="1"/>
</dbReference>
<keyword evidence="3 12" id="KW-0812">Transmembrane</keyword>
<dbReference type="Proteomes" id="UP000431826">
    <property type="component" value="Unassembled WGS sequence"/>
</dbReference>
<dbReference type="EMBL" id="BLIR01000001">
    <property type="protein sequence ID" value="GFE35766.1"/>
    <property type="molecule type" value="Genomic_DNA"/>
</dbReference>
<feature type="region of interest" description="Disordered" evidence="11">
    <location>
        <begin position="1"/>
        <end position="76"/>
    </location>
</feature>
<keyword evidence="8 10" id="KW-0482">Metalloprotease</keyword>
<evidence type="ECO:0000313" key="15">
    <source>
        <dbReference type="Proteomes" id="UP000431826"/>
    </source>
</evidence>
<evidence type="ECO:0000256" key="5">
    <source>
        <dbReference type="ARBA" id="ARBA00022801"/>
    </source>
</evidence>
<proteinExistence type="inferred from homology"/>
<evidence type="ECO:0000256" key="9">
    <source>
        <dbReference type="ARBA" id="ARBA00023136"/>
    </source>
</evidence>
<dbReference type="GO" id="GO:0006508">
    <property type="term" value="P:proteolysis"/>
    <property type="evidence" value="ECO:0007669"/>
    <property type="project" value="UniProtKB-KW"/>
</dbReference>
<comment type="cofactor">
    <cofactor evidence="10">
        <name>Zn(2+)</name>
        <dbReference type="ChEBI" id="CHEBI:29105"/>
    </cofactor>
    <text evidence="10">Binds 1 zinc ion per subunit.</text>
</comment>
<dbReference type="InterPro" id="IPR050083">
    <property type="entry name" value="HtpX_protease"/>
</dbReference>
<dbReference type="AlphaFoldDB" id="A0A640UNR3"/>
<protein>
    <recommendedName>
        <fullName evidence="13">Peptidase M48 domain-containing protein</fullName>
    </recommendedName>
</protein>
<evidence type="ECO:0000256" key="3">
    <source>
        <dbReference type="ARBA" id="ARBA00022692"/>
    </source>
</evidence>
<keyword evidence="9 12" id="KW-0472">Membrane</keyword>
<evidence type="ECO:0000256" key="4">
    <source>
        <dbReference type="ARBA" id="ARBA00022723"/>
    </source>
</evidence>
<gene>
    <name evidence="14" type="ORF">Stube_04390</name>
</gene>
<organism evidence="14 15">
    <name type="scientific">Streptomyces tubercidicus</name>
    <dbReference type="NCBI Taxonomy" id="47759"/>
    <lineage>
        <taxon>Bacteria</taxon>
        <taxon>Bacillati</taxon>
        <taxon>Actinomycetota</taxon>
        <taxon>Actinomycetes</taxon>
        <taxon>Kitasatosporales</taxon>
        <taxon>Streptomycetaceae</taxon>
        <taxon>Streptomyces</taxon>
    </lineage>
</organism>
<feature type="transmembrane region" description="Helical" evidence="12">
    <location>
        <begin position="272"/>
        <end position="289"/>
    </location>
</feature>
<dbReference type="GO" id="GO:0046872">
    <property type="term" value="F:metal ion binding"/>
    <property type="evidence" value="ECO:0007669"/>
    <property type="project" value="UniProtKB-KW"/>
</dbReference>
<evidence type="ECO:0000313" key="14">
    <source>
        <dbReference type="EMBL" id="GFE35766.1"/>
    </source>
</evidence>
<comment type="caution">
    <text evidence="14">The sequence shown here is derived from an EMBL/GenBank/DDBJ whole genome shotgun (WGS) entry which is preliminary data.</text>
</comment>
<reference evidence="14 15" key="1">
    <citation type="submission" date="2019-12" db="EMBL/GenBank/DDBJ databases">
        <title>Whole genome shotgun sequence of Streptomyces tubercidicus NBRC 13090.</title>
        <authorList>
            <person name="Ichikawa N."/>
            <person name="Kimura A."/>
            <person name="Kitahashi Y."/>
            <person name="Komaki H."/>
            <person name="Tamura T."/>
        </authorList>
    </citation>
    <scope>NUCLEOTIDE SEQUENCE [LARGE SCALE GENOMIC DNA]</scope>
    <source>
        <strain evidence="14 15">NBRC 13090</strain>
    </source>
</reference>
<evidence type="ECO:0000256" key="10">
    <source>
        <dbReference type="RuleBase" id="RU003983"/>
    </source>
</evidence>
<keyword evidence="6 10" id="KW-0862">Zinc</keyword>
<evidence type="ECO:0000256" key="1">
    <source>
        <dbReference type="ARBA" id="ARBA00022475"/>
    </source>
</evidence>
<dbReference type="GO" id="GO:0004222">
    <property type="term" value="F:metalloendopeptidase activity"/>
    <property type="evidence" value="ECO:0007669"/>
    <property type="project" value="InterPro"/>
</dbReference>
<dbReference type="GeneID" id="96281634"/>
<keyword evidence="4" id="KW-0479">Metal-binding</keyword>
<keyword evidence="15" id="KW-1185">Reference proteome</keyword>
<evidence type="ECO:0000256" key="12">
    <source>
        <dbReference type="SAM" id="Phobius"/>
    </source>
</evidence>
<comment type="similarity">
    <text evidence="10">Belongs to the peptidase M48 family.</text>
</comment>
<feature type="transmembrane region" description="Helical" evidence="12">
    <location>
        <begin position="295"/>
        <end position="312"/>
    </location>
</feature>
<feature type="compositionally biased region" description="Basic and acidic residues" evidence="11">
    <location>
        <begin position="52"/>
        <end position="76"/>
    </location>
</feature>
<feature type="transmembrane region" description="Helical" evidence="12">
    <location>
        <begin position="96"/>
        <end position="118"/>
    </location>
</feature>
<evidence type="ECO:0000256" key="8">
    <source>
        <dbReference type="ARBA" id="ARBA00023049"/>
    </source>
</evidence>
<evidence type="ECO:0000256" key="6">
    <source>
        <dbReference type="ARBA" id="ARBA00022833"/>
    </source>
</evidence>
<keyword evidence="5 10" id="KW-0378">Hydrolase</keyword>
<accession>A0A640UNR3</accession>
<name>A0A640UNR3_9ACTN</name>
<dbReference type="Pfam" id="PF01435">
    <property type="entry name" value="Peptidase_M48"/>
    <property type="match status" value="1"/>
</dbReference>
<dbReference type="PANTHER" id="PTHR43221">
    <property type="entry name" value="PROTEASE HTPX"/>
    <property type="match status" value="1"/>
</dbReference>
<keyword evidence="7 12" id="KW-1133">Transmembrane helix</keyword>
<feature type="transmembrane region" description="Helical" evidence="12">
    <location>
        <begin position="124"/>
        <end position="141"/>
    </location>
</feature>
<dbReference type="InterPro" id="IPR001915">
    <property type="entry name" value="Peptidase_M48"/>
</dbReference>
<dbReference type="RefSeq" id="WP_246240094.1">
    <property type="nucleotide sequence ID" value="NZ_BLIR01000001.1"/>
</dbReference>
<keyword evidence="1" id="KW-1003">Cell membrane</keyword>
<evidence type="ECO:0000256" key="11">
    <source>
        <dbReference type="SAM" id="MobiDB-lite"/>
    </source>
</evidence>
<keyword evidence="2 10" id="KW-0645">Protease</keyword>
<evidence type="ECO:0000259" key="13">
    <source>
        <dbReference type="Pfam" id="PF01435"/>
    </source>
</evidence>